<name>A0AAD7N7G5_9AGAR</name>
<comment type="caution">
    <text evidence="1">The sequence shown here is derived from an EMBL/GenBank/DDBJ whole genome shotgun (WGS) entry which is preliminary data.</text>
</comment>
<organism evidence="1 2">
    <name type="scientific">Mycena metata</name>
    <dbReference type="NCBI Taxonomy" id="1033252"/>
    <lineage>
        <taxon>Eukaryota</taxon>
        <taxon>Fungi</taxon>
        <taxon>Dikarya</taxon>
        <taxon>Basidiomycota</taxon>
        <taxon>Agaricomycotina</taxon>
        <taxon>Agaricomycetes</taxon>
        <taxon>Agaricomycetidae</taxon>
        <taxon>Agaricales</taxon>
        <taxon>Marasmiineae</taxon>
        <taxon>Mycenaceae</taxon>
        <taxon>Mycena</taxon>
    </lineage>
</organism>
<gene>
    <name evidence="1" type="ORF">B0H16DRAFT_1461404</name>
</gene>
<protein>
    <submittedName>
        <fullName evidence="1">Uncharacterized protein</fullName>
    </submittedName>
</protein>
<evidence type="ECO:0000313" key="1">
    <source>
        <dbReference type="EMBL" id="KAJ7748898.1"/>
    </source>
</evidence>
<accession>A0AAD7N7G5</accession>
<dbReference type="EMBL" id="JARKIB010000071">
    <property type="protein sequence ID" value="KAJ7748898.1"/>
    <property type="molecule type" value="Genomic_DNA"/>
</dbReference>
<evidence type="ECO:0000313" key="2">
    <source>
        <dbReference type="Proteomes" id="UP001215598"/>
    </source>
</evidence>
<keyword evidence="2" id="KW-1185">Reference proteome</keyword>
<proteinExistence type="predicted"/>
<reference evidence="1" key="1">
    <citation type="submission" date="2023-03" db="EMBL/GenBank/DDBJ databases">
        <title>Massive genome expansion in bonnet fungi (Mycena s.s.) driven by repeated elements and novel gene families across ecological guilds.</title>
        <authorList>
            <consortium name="Lawrence Berkeley National Laboratory"/>
            <person name="Harder C.B."/>
            <person name="Miyauchi S."/>
            <person name="Viragh M."/>
            <person name="Kuo A."/>
            <person name="Thoen E."/>
            <person name="Andreopoulos B."/>
            <person name="Lu D."/>
            <person name="Skrede I."/>
            <person name="Drula E."/>
            <person name="Henrissat B."/>
            <person name="Morin E."/>
            <person name="Kohler A."/>
            <person name="Barry K."/>
            <person name="LaButti K."/>
            <person name="Morin E."/>
            <person name="Salamov A."/>
            <person name="Lipzen A."/>
            <person name="Mereny Z."/>
            <person name="Hegedus B."/>
            <person name="Baldrian P."/>
            <person name="Stursova M."/>
            <person name="Weitz H."/>
            <person name="Taylor A."/>
            <person name="Grigoriev I.V."/>
            <person name="Nagy L.G."/>
            <person name="Martin F."/>
            <person name="Kauserud H."/>
        </authorList>
    </citation>
    <scope>NUCLEOTIDE SEQUENCE</scope>
    <source>
        <strain evidence="1">CBHHK182m</strain>
    </source>
</reference>
<dbReference type="AlphaFoldDB" id="A0AAD7N7G5"/>
<sequence>MTSRIFDKSTRPYFFAWRASSIVKKENENFKESASPRFEHITKWIQQTTIREDIQLSHHNNIGYLPNTSLPREGCNGGVGTFRPVKPSDSMLEIMCILLGGARVDSRTGSRLGNMLDVLMNIGGGGTRGTFLVTLVVMGCVCILGQNDSRSRQRGDIRGTWQQIIVV</sequence>
<dbReference type="Proteomes" id="UP001215598">
    <property type="component" value="Unassembled WGS sequence"/>
</dbReference>